<evidence type="ECO:0000256" key="3">
    <source>
        <dbReference type="SAM" id="MobiDB-lite"/>
    </source>
</evidence>
<dbReference type="Gene3D" id="3.30.1370.10">
    <property type="entry name" value="K Homology domain, type 1"/>
    <property type="match status" value="3"/>
</dbReference>
<evidence type="ECO:0000313" key="5">
    <source>
        <dbReference type="EMBL" id="CAE7038480.1"/>
    </source>
</evidence>
<feature type="compositionally biased region" description="Basic and acidic residues" evidence="3">
    <location>
        <begin position="439"/>
        <end position="451"/>
    </location>
</feature>
<dbReference type="AlphaFoldDB" id="A0A812IMJ1"/>
<keyword evidence="1" id="KW-0677">Repeat</keyword>
<dbReference type="PANTHER" id="PTHR10288">
    <property type="entry name" value="KH DOMAIN CONTAINING RNA BINDING PROTEIN"/>
    <property type="match status" value="1"/>
</dbReference>
<dbReference type="OrthoDB" id="441329at2759"/>
<feature type="domain" description="K Homology" evidence="4">
    <location>
        <begin position="333"/>
        <end position="404"/>
    </location>
</feature>
<comment type="caution">
    <text evidence="5">The sequence shown here is derived from an EMBL/GenBank/DDBJ whole genome shotgun (WGS) entry which is preliminary data.</text>
</comment>
<sequence length="496" mass="54611">MKRNHGRDGESQIIGEPPAKRLNAIGYGQSGLGNIPRTKHAFKVLVTDGLAAGLLGSHGSTKDEIQKETGARLVFSNRNDYFPETRYRVLGIYTDDPGAILNVFNCIMSQLILHGDEERKAQPAGQTELCGKEPGEYILRFILTRRMQSQIVGTQGNNIRFIRQDSGAKVFVENETVAGHRAGKVIGTPPTIMAALRHINEFVQCESEYEEEFYQGFSRIVNFGEALQRGWEPPPEPKDLDKPSGPRRSAVPAGKGSRASTLKAMPKASQKAGPVMESLLKNIVPPPPPAVLPPANGPANGRAAETEESGHVKEEVDDLATELESFPPGTVKMSYSVCCEVPAARVGALVGTGGEFIRQVQQASGAQIEIEKPSEWRGDWRTMTLVGTLVSIYVAHAMMMSRLRGLDTQERQEEVGLEEEEDGEQEAEQEQDEEAENQEDFHPEQDPHPEAEEIYQEQEDGLPAEESDEEPDVIREQIAKLEEKLARALARRAAAE</sequence>
<evidence type="ECO:0000313" key="6">
    <source>
        <dbReference type="Proteomes" id="UP000604046"/>
    </source>
</evidence>
<evidence type="ECO:0000259" key="4">
    <source>
        <dbReference type="SMART" id="SM00322"/>
    </source>
</evidence>
<proteinExistence type="predicted"/>
<dbReference type="CDD" id="cd00105">
    <property type="entry name" value="KH-I"/>
    <property type="match status" value="2"/>
</dbReference>
<reference evidence="5" key="1">
    <citation type="submission" date="2021-02" db="EMBL/GenBank/DDBJ databases">
        <authorList>
            <person name="Dougan E. K."/>
            <person name="Rhodes N."/>
            <person name="Thang M."/>
            <person name="Chan C."/>
        </authorList>
    </citation>
    <scope>NUCLEOTIDE SEQUENCE</scope>
</reference>
<evidence type="ECO:0000256" key="2">
    <source>
        <dbReference type="PROSITE-ProRule" id="PRU00117"/>
    </source>
</evidence>
<keyword evidence="2" id="KW-0694">RNA-binding</keyword>
<feature type="compositionally biased region" description="Pro residues" evidence="3">
    <location>
        <begin position="284"/>
        <end position="296"/>
    </location>
</feature>
<dbReference type="Pfam" id="PF00013">
    <property type="entry name" value="KH_1"/>
    <property type="match status" value="2"/>
</dbReference>
<name>A0A812IMJ1_9DINO</name>
<evidence type="ECO:0000256" key="1">
    <source>
        <dbReference type="ARBA" id="ARBA00022737"/>
    </source>
</evidence>
<organism evidence="5 6">
    <name type="scientific">Symbiodinium natans</name>
    <dbReference type="NCBI Taxonomy" id="878477"/>
    <lineage>
        <taxon>Eukaryota</taxon>
        <taxon>Sar</taxon>
        <taxon>Alveolata</taxon>
        <taxon>Dinophyceae</taxon>
        <taxon>Suessiales</taxon>
        <taxon>Symbiodiniaceae</taxon>
        <taxon>Symbiodinium</taxon>
    </lineage>
</organism>
<dbReference type="InterPro" id="IPR036612">
    <property type="entry name" value="KH_dom_type_1_sf"/>
</dbReference>
<feature type="compositionally biased region" description="Basic and acidic residues" evidence="3">
    <location>
        <begin position="405"/>
        <end position="414"/>
    </location>
</feature>
<dbReference type="GO" id="GO:0003723">
    <property type="term" value="F:RNA binding"/>
    <property type="evidence" value="ECO:0007669"/>
    <property type="project" value="UniProtKB-UniRule"/>
</dbReference>
<feature type="domain" description="K Homology" evidence="4">
    <location>
        <begin position="38"/>
        <end position="112"/>
    </location>
</feature>
<dbReference type="PROSITE" id="PS50084">
    <property type="entry name" value="KH_TYPE_1"/>
    <property type="match status" value="3"/>
</dbReference>
<feature type="compositionally biased region" description="Acidic residues" evidence="3">
    <location>
        <begin position="452"/>
        <end position="471"/>
    </location>
</feature>
<dbReference type="InterPro" id="IPR004087">
    <property type="entry name" value="KH_dom"/>
</dbReference>
<gene>
    <name evidence="5" type="primary">Pcbp3</name>
    <name evidence="5" type="ORF">SNAT2548_LOCUS4607</name>
</gene>
<accession>A0A812IMJ1</accession>
<protein>
    <submittedName>
        <fullName evidence="5">Pcbp3 protein</fullName>
    </submittedName>
</protein>
<feature type="region of interest" description="Disordered" evidence="3">
    <location>
        <begin position="228"/>
        <end position="311"/>
    </location>
</feature>
<feature type="region of interest" description="Disordered" evidence="3">
    <location>
        <begin position="405"/>
        <end position="476"/>
    </location>
</feature>
<feature type="compositionally biased region" description="Basic and acidic residues" evidence="3">
    <location>
        <begin position="235"/>
        <end position="244"/>
    </location>
</feature>
<feature type="domain" description="K Homology" evidence="4">
    <location>
        <begin position="135"/>
        <end position="204"/>
    </location>
</feature>
<feature type="compositionally biased region" description="Acidic residues" evidence="3">
    <location>
        <begin position="415"/>
        <end position="438"/>
    </location>
</feature>
<dbReference type="InterPro" id="IPR004088">
    <property type="entry name" value="KH_dom_type_1"/>
</dbReference>
<dbReference type="SMART" id="SM00322">
    <property type="entry name" value="KH"/>
    <property type="match status" value="3"/>
</dbReference>
<keyword evidence="6" id="KW-1185">Reference proteome</keyword>
<dbReference type="SUPFAM" id="SSF54791">
    <property type="entry name" value="Eukaryotic type KH-domain (KH-domain type I)"/>
    <property type="match status" value="3"/>
</dbReference>
<dbReference type="EMBL" id="CAJNDS010000285">
    <property type="protein sequence ID" value="CAE7038480.1"/>
    <property type="molecule type" value="Genomic_DNA"/>
</dbReference>
<dbReference type="Proteomes" id="UP000604046">
    <property type="component" value="Unassembled WGS sequence"/>
</dbReference>